<sequence length="137" mass="15736">MRVFDHQYLNNLEDKASSSYRKRAHLNLHGDFNEKVQRLFISLTKGSYVEPHYHELPHQWEMFVVIQGIVEVIFYASTGKEIKRLFVGEGQACKAIEIDPLDIHSVECISDKALMLEIKEGPFKPETAKISAAFLKS</sequence>
<dbReference type="InterPro" id="IPR014710">
    <property type="entry name" value="RmlC-like_jellyroll"/>
</dbReference>
<dbReference type="Gene3D" id="2.60.120.10">
    <property type="entry name" value="Jelly Rolls"/>
    <property type="match status" value="1"/>
</dbReference>
<evidence type="ECO:0000313" key="3">
    <source>
        <dbReference type="Proteomes" id="UP001139488"/>
    </source>
</evidence>
<name>A0A9X1WFQ0_9VIBR</name>
<keyword evidence="3" id="KW-1185">Reference proteome</keyword>
<dbReference type="InterPro" id="IPR011051">
    <property type="entry name" value="RmlC_Cupin_sf"/>
</dbReference>
<dbReference type="NCBIfam" id="TIGR04366">
    <property type="entry name" value="cupin_WbuC"/>
    <property type="match status" value="1"/>
</dbReference>
<protein>
    <submittedName>
        <fullName evidence="2">WbuC family cupin fold metalloprotein</fullName>
    </submittedName>
</protein>
<gene>
    <name evidence="2" type="ORF">LNL84_17640</name>
</gene>
<dbReference type="AlphaFoldDB" id="A0A9X1WFQ0"/>
<reference evidence="2" key="1">
    <citation type="submission" date="2021-11" db="EMBL/GenBank/DDBJ databases">
        <title>Vibrio ZSDE26 sp. nov. and Vibrio ZSDZ34 sp. nov., isolated from coastal seawater in Qingdao.</title>
        <authorList>
            <person name="Zhang P."/>
        </authorList>
    </citation>
    <scope>NUCLEOTIDE SEQUENCE</scope>
    <source>
        <strain evidence="2">ZSDZ34</strain>
    </source>
</reference>
<dbReference type="Pfam" id="PF19480">
    <property type="entry name" value="DUF6016"/>
    <property type="match status" value="1"/>
</dbReference>
<dbReference type="RefSeq" id="WP_244359024.1">
    <property type="nucleotide sequence ID" value="NZ_JAJNNZ010000019.1"/>
</dbReference>
<dbReference type="EMBL" id="JAJNNZ010000019">
    <property type="protein sequence ID" value="MCJ2378635.1"/>
    <property type="molecule type" value="Genomic_DNA"/>
</dbReference>
<dbReference type="SUPFAM" id="SSF51182">
    <property type="entry name" value="RmlC-like cupins"/>
    <property type="match status" value="1"/>
</dbReference>
<dbReference type="InterPro" id="IPR027565">
    <property type="entry name" value="Cupin_WbuC"/>
</dbReference>
<dbReference type="Proteomes" id="UP001139488">
    <property type="component" value="Unassembled WGS sequence"/>
</dbReference>
<dbReference type="InterPro" id="IPR046058">
    <property type="entry name" value="WbuC_cupin"/>
</dbReference>
<dbReference type="CDD" id="cd07005">
    <property type="entry name" value="cupin_WbuC-like"/>
    <property type="match status" value="1"/>
</dbReference>
<feature type="domain" description="Cupin fold metalloprotein WbuC cupin" evidence="1">
    <location>
        <begin position="4"/>
        <end position="84"/>
    </location>
</feature>
<proteinExistence type="predicted"/>
<evidence type="ECO:0000313" key="2">
    <source>
        <dbReference type="EMBL" id="MCJ2378635.1"/>
    </source>
</evidence>
<organism evidence="2 3">
    <name type="scientific">Vibrio gelatinilyticus</name>
    <dbReference type="NCBI Taxonomy" id="2893468"/>
    <lineage>
        <taxon>Bacteria</taxon>
        <taxon>Pseudomonadati</taxon>
        <taxon>Pseudomonadota</taxon>
        <taxon>Gammaproteobacteria</taxon>
        <taxon>Vibrionales</taxon>
        <taxon>Vibrionaceae</taxon>
        <taxon>Vibrio</taxon>
    </lineage>
</organism>
<comment type="caution">
    <text evidence="2">The sequence shown here is derived from an EMBL/GenBank/DDBJ whole genome shotgun (WGS) entry which is preliminary data.</text>
</comment>
<evidence type="ECO:0000259" key="1">
    <source>
        <dbReference type="Pfam" id="PF19480"/>
    </source>
</evidence>
<accession>A0A9X1WFQ0</accession>